<dbReference type="Gene3D" id="3.40.1110.10">
    <property type="entry name" value="Calcium-transporting ATPase, cytoplasmic domain N"/>
    <property type="match status" value="1"/>
</dbReference>
<dbReference type="Gene3D" id="1.20.1110.10">
    <property type="entry name" value="Calcium-transporting ATPase, transmembrane domain"/>
    <property type="match status" value="2"/>
</dbReference>
<dbReference type="SUPFAM" id="SSF81665">
    <property type="entry name" value="Calcium ATPase, transmembrane domain M"/>
    <property type="match status" value="1"/>
</dbReference>
<dbReference type="GO" id="GO:1902600">
    <property type="term" value="P:proton transmembrane transport"/>
    <property type="evidence" value="ECO:0007669"/>
    <property type="project" value="TreeGrafter"/>
</dbReference>
<dbReference type="Proteomes" id="UP000193218">
    <property type="component" value="Unassembled WGS sequence"/>
</dbReference>
<dbReference type="Gene3D" id="3.40.50.1000">
    <property type="entry name" value="HAD superfamily/HAD-like"/>
    <property type="match status" value="1"/>
</dbReference>
<dbReference type="InParanoid" id="A0A1Y1U937"/>
<dbReference type="InterPro" id="IPR023299">
    <property type="entry name" value="ATPase_P-typ_cyto_dom_N"/>
</dbReference>
<protein>
    <recommendedName>
        <fullName evidence="8">Cation-transporting P-type ATPase C-terminal domain-containing protein</fullName>
    </recommendedName>
</protein>
<feature type="region of interest" description="Disordered" evidence="6">
    <location>
        <begin position="1"/>
        <end position="68"/>
    </location>
</feature>
<comment type="subcellular location">
    <subcellularLocation>
        <location evidence="1">Cell membrane</location>
        <topology evidence="1">Multi-pass membrane protein</topology>
    </subcellularLocation>
</comment>
<dbReference type="InterPro" id="IPR006068">
    <property type="entry name" value="ATPase_P-typ_cation-transptr_C"/>
</dbReference>
<dbReference type="GO" id="GO:0005886">
    <property type="term" value="C:plasma membrane"/>
    <property type="evidence" value="ECO:0007669"/>
    <property type="project" value="UniProtKB-SubCell"/>
</dbReference>
<evidence type="ECO:0000256" key="1">
    <source>
        <dbReference type="ARBA" id="ARBA00004651"/>
    </source>
</evidence>
<accession>A0A1Y1U937</accession>
<dbReference type="InterPro" id="IPR001757">
    <property type="entry name" value="P_typ_ATPase"/>
</dbReference>
<keyword evidence="5 7" id="KW-0472">Membrane</keyword>
<reference evidence="9 10" key="1">
    <citation type="submission" date="2017-03" db="EMBL/GenBank/DDBJ databases">
        <title>Widespread Adenine N6-methylation of Active Genes in Fungi.</title>
        <authorList>
            <consortium name="DOE Joint Genome Institute"/>
            <person name="Mondo S.J."/>
            <person name="Dannebaum R.O."/>
            <person name="Kuo R.C."/>
            <person name="Louie K.B."/>
            <person name="Bewick A.J."/>
            <person name="Labutti K."/>
            <person name="Haridas S."/>
            <person name="Kuo A."/>
            <person name="Salamov A."/>
            <person name="Ahrendt S.R."/>
            <person name="Lau R."/>
            <person name="Bowen B.P."/>
            <person name="Lipzen A."/>
            <person name="Sullivan W."/>
            <person name="Andreopoulos W.B."/>
            <person name="Clum A."/>
            <person name="Lindquist E."/>
            <person name="Daum C."/>
            <person name="Northen T.R."/>
            <person name="Ramamoorthy G."/>
            <person name="Schmitz R.J."/>
            <person name="Gryganskyi A."/>
            <person name="Culley D."/>
            <person name="Magnuson J."/>
            <person name="James T.Y."/>
            <person name="O'Malley M.A."/>
            <person name="Stajich J.E."/>
            <person name="Spatafora J.W."/>
            <person name="Visel A."/>
            <person name="Grigoriev I.V."/>
        </authorList>
    </citation>
    <scope>NUCLEOTIDE SEQUENCE [LARGE SCALE GENOMIC DNA]</scope>
    <source>
        <strain evidence="9 10">NRRL Y-17943</strain>
    </source>
</reference>
<dbReference type="Pfam" id="PF00702">
    <property type="entry name" value="Hydrolase"/>
    <property type="match status" value="2"/>
</dbReference>
<dbReference type="InterPro" id="IPR050510">
    <property type="entry name" value="Cation_transp_ATPase_P-type"/>
</dbReference>
<dbReference type="GO" id="GO:0016887">
    <property type="term" value="F:ATP hydrolysis activity"/>
    <property type="evidence" value="ECO:0007669"/>
    <property type="project" value="InterPro"/>
</dbReference>
<dbReference type="PANTHER" id="PTHR43294">
    <property type="entry name" value="SODIUM/POTASSIUM-TRANSPORTING ATPASE SUBUNIT ALPHA"/>
    <property type="match status" value="1"/>
</dbReference>
<evidence type="ECO:0000313" key="9">
    <source>
        <dbReference type="EMBL" id="ORX34538.1"/>
    </source>
</evidence>
<feature type="compositionally biased region" description="Basic and acidic residues" evidence="6">
    <location>
        <begin position="36"/>
        <end position="46"/>
    </location>
</feature>
<dbReference type="GO" id="GO:1990573">
    <property type="term" value="P:potassium ion import across plasma membrane"/>
    <property type="evidence" value="ECO:0007669"/>
    <property type="project" value="TreeGrafter"/>
</dbReference>
<evidence type="ECO:0000256" key="5">
    <source>
        <dbReference type="ARBA" id="ARBA00023136"/>
    </source>
</evidence>
<evidence type="ECO:0000256" key="6">
    <source>
        <dbReference type="SAM" id="MobiDB-lite"/>
    </source>
</evidence>
<keyword evidence="2" id="KW-1003">Cell membrane</keyword>
<dbReference type="InterPro" id="IPR023298">
    <property type="entry name" value="ATPase_P-typ_TM_dom_sf"/>
</dbReference>
<dbReference type="PANTHER" id="PTHR43294:SF21">
    <property type="entry name" value="CATION TRANSPORTING ATPASE"/>
    <property type="match status" value="1"/>
</dbReference>
<evidence type="ECO:0000256" key="7">
    <source>
        <dbReference type="SAM" id="Phobius"/>
    </source>
</evidence>
<feature type="transmembrane region" description="Helical" evidence="7">
    <location>
        <begin position="498"/>
        <end position="516"/>
    </location>
</feature>
<dbReference type="Pfam" id="PF00689">
    <property type="entry name" value="Cation_ATPase_C"/>
    <property type="match status" value="1"/>
</dbReference>
<dbReference type="GeneID" id="33555997"/>
<dbReference type="SUPFAM" id="SSF56784">
    <property type="entry name" value="HAD-like"/>
    <property type="match status" value="1"/>
</dbReference>
<dbReference type="PRINTS" id="PR00120">
    <property type="entry name" value="HATPASE"/>
</dbReference>
<feature type="transmembrane region" description="Helical" evidence="7">
    <location>
        <begin position="467"/>
        <end position="486"/>
    </location>
</feature>
<evidence type="ECO:0000256" key="2">
    <source>
        <dbReference type="ARBA" id="ARBA00022475"/>
    </source>
</evidence>
<dbReference type="GO" id="GO:0005391">
    <property type="term" value="F:P-type sodium:potassium-exchanging transporter activity"/>
    <property type="evidence" value="ECO:0007669"/>
    <property type="project" value="TreeGrafter"/>
</dbReference>
<proteinExistence type="predicted"/>
<dbReference type="GO" id="GO:0030007">
    <property type="term" value="P:intracellular potassium ion homeostasis"/>
    <property type="evidence" value="ECO:0007669"/>
    <property type="project" value="TreeGrafter"/>
</dbReference>
<evidence type="ECO:0000313" key="10">
    <source>
        <dbReference type="Proteomes" id="UP000193218"/>
    </source>
</evidence>
<dbReference type="InterPro" id="IPR036412">
    <property type="entry name" value="HAD-like_sf"/>
</dbReference>
<dbReference type="InterPro" id="IPR023214">
    <property type="entry name" value="HAD_sf"/>
</dbReference>
<keyword evidence="10" id="KW-1185">Reference proteome</keyword>
<dbReference type="GO" id="GO:0006883">
    <property type="term" value="P:intracellular sodium ion homeostasis"/>
    <property type="evidence" value="ECO:0007669"/>
    <property type="project" value="TreeGrafter"/>
</dbReference>
<evidence type="ECO:0000259" key="8">
    <source>
        <dbReference type="Pfam" id="PF00689"/>
    </source>
</evidence>
<feature type="compositionally biased region" description="Basic and acidic residues" evidence="6">
    <location>
        <begin position="1"/>
        <end position="16"/>
    </location>
</feature>
<dbReference type="STRING" id="4999.A0A1Y1U937"/>
<dbReference type="PRINTS" id="PR00119">
    <property type="entry name" value="CATATPASE"/>
</dbReference>
<dbReference type="GO" id="GO:0036376">
    <property type="term" value="P:sodium ion export across plasma membrane"/>
    <property type="evidence" value="ECO:0007669"/>
    <property type="project" value="TreeGrafter"/>
</dbReference>
<sequence length="537" mass="60010">MPSSDTKIEPDVEKQMFDSPAMVGYRYDRTLTMQDSPEHRGRERQPRTTRLKRHNSISMTRQPQADAPSRVIGEFRTLSMHVDDAKPETRARPDAARDVAELDWHTKTTDEVLNALNALVIHLLRLWLFAPPRIRIVLHRLPSDGFHCRSVAFGCGGARAELNHELTAVGLLSLVDPPREEIPEVVKTLRGAGIRVMMVTGDFALTALAIAEKCGIVSNAPSARHFADLPTSVDGVSASAEGSEKAREGGDHHTVGSLVLSGFDLMQMNDYQWDQACQYEEVVFARTSPEQKLRIVKEFQKRGNTVGMTGDGVNDAPSLKAADIGIAMDCLYLLPAGSFSELMPVLLNVLLGLPQILSNIQVILICTVTDIAPAIALCFEKPESGVMTRQPRDRKKDRLIDWKLLLQAYFFMGVLESLCASGMAFWYLEKKGYKFSEIVLAYGGLPASYNVDDFNEAVNQAQSVQNWWITPAMLVSIVSLFFFSYVPFFQNTFLTRGVPVEHVFIPLTFAIGLLFLDETRKYFVRKHPKGMLARMAW</sequence>
<gene>
    <name evidence="9" type="ORF">BD324DRAFT_610112</name>
</gene>
<dbReference type="EMBL" id="NBSH01000014">
    <property type="protein sequence ID" value="ORX34538.1"/>
    <property type="molecule type" value="Genomic_DNA"/>
</dbReference>
<dbReference type="RefSeq" id="XP_021868801.1">
    <property type="nucleotide sequence ID" value="XM_022014189.1"/>
</dbReference>
<evidence type="ECO:0000256" key="4">
    <source>
        <dbReference type="ARBA" id="ARBA00022989"/>
    </source>
</evidence>
<keyword evidence="3 7" id="KW-0812">Transmembrane</keyword>
<dbReference type="AlphaFoldDB" id="A0A1Y1U937"/>
<keyword evidence="4 7" id="KW-1133">Transmembrane helix</keyword>
<dbReference type="GO" id="GO:0005524">
    <property type="term" value="F:ATP binding"/>
    <property type="evidence" value="ECO:0007669"/>
    <property type="project" value="InterPro"/>
</dbReference>
<organism evidence="9 10">
    <name type="scientific">Kockovaella imperatae</name>
    <dbReference type="NCBI Taxonomy" id="4999"/>
    <lineage>
        <taxon>Eukaryota</taxon>
        <taxon>Fungi</taxon>
        <taxon>Dikarya</taxon>
        <taxon>Basidiomycota</taxon>
        <taxon>Agaricomycotina</taxon>
        <taxon>Tremellomycetes</taxon>
        <taxon>Tremellales</taxon>
        <taxon>Cuniculitremaceae</taxon>
        <taxon>Kockovaella</taxon>
    </lineage>
</organism>
<evidence type="ECO:0000256" key="3">
    <source>
        <dbReference type="ARBA" id="ARBA00022692"/>
    </source>
</evidence>
<name>A0A1Y1U937_9TREE</name>
<dbReference type="OrthoDB" id="158672at2759"/>
<dbReference type="NCBIfam" id="TIGR01494">
    <property type="entry name" value="ATPase_P-type"/>
    <property type="match status" value="1"/>
</dbReference>
<feature type="transmembrane region" description="Helical" evidence="7">
    <location>
        <begin position="404"/>
        <end position="428"/>
    </location>
</feature>
<feature type="domain" description="Cation-transporting P-type ATPase C-terminal" evidence="8">
    <location>
        <begin position="354"/>
        <end position="523"/>
    </location>
</feature>
<comment type="caution">
    <text evidence="9">The sequence shown here is derived from an EMBL/GenBank/DDBJ whole genome shotgun (WGS) entry which is preliminary data.</text>
</comment>